<proteinExistence type="predicted"/>
<evidence type="ECO:0000313" key="3">
    <source>
        <dbReference type="Proteomes" id="UP001341840"/>
    </source>
</evidence>
<accession>A0ABU6QT40</accession>
<comment type="caution">
    <text evidence="2">The sequence shown here is derived from an EMBL/GenBank/DDBJ whole genome shotgun (WGS) entry which is preliminary data.</text>
</comment>
<dbReference type="PANTHER" id="PTHR46033">
    <property type="entry name" value="PROTEIN MAIN-LIKE 2"/>
    <property type="match status" value="1"/>
</dbReference>
<dbReference type="InterPro" id="IPR044824">
    <property type="entry name" value="MAIN-like"/>
</dbReference>
<dbReference type="Proteomes" id="UP001341840">
    <property type="component" value="Unassembled WGS sequence"/>
</dbReference>
<feature type="compositionally biased region" description="Low complexity" evidence="1">
    <location>
        <begin position="263"/>
        <end position="275"/>
    </location>
</feature>
<evidence type="ECO:0000313" key="2">
    <source>
        <dbReference type="EMBL" id="MED6114963.1"/>
    </source>
</evidence>
<feature type="compositionally biased region" description="Basic and acidic residues" evidence="1">
    <location>
        <begin position="239"/>
        <end position="250"/>
    </location>
</feature>
<reference evidence="2 3" key="1">
    <citation type="journal article" date="2023" name="Plants (Basel)">
        <title>Bridging the Gap: Combining Genomics and Transcriptomics Approaches to Understand Stylosanthes scabra, an Orphan Legume from the Brazilian Caatinga.</title>
        <authorList>
            <person name="Ferreira-Neto J.R.C."/>
            <person name="da Silva M.D."/>
            <person name="Binneck E."/>
            <person name="de Melo N.F."/>
            <person name="da Silva R.H."/>
            <person name="de Melo A.L.T.M."/>
            <person name="Pandolfi V."/>
            <person name="Bustamante F.O."/>
            <person name="Brasileiro-Vidal A.C."/>
            <person name="Benko-Iseppon A.M."/>
        </authorList>
    </citation>
    <scope>NUCLEOTIDE SEQUENCE [LARGE SCALE GENOMIC DNA]</scope>
    <source>
        <tissue evidence="2">Leaves</tissue>
    </source>
</reference>
<gene>
    <name evidence="2" type="ORF">PIB30_085542</name>
</gene>
<sequence>MGLVDIVGEVESCVGSIERYALPPIGPRSMHGCHTLLMSWIYYRLPSRATNLARPHTFPLATRWRGRRGNNDYGEAQLLRYRERLDLLGIDDFMWMPYNAAPIMSVVPQEFMGAPHGDFFTSAVPLIFFRFIESARNDDRWWPERLAEWFDAWNNRRSAGRRLVIDPAAILHPSRQYFDWYKERTRRFLSNPSRFYDPRAVGLPPQAPVGYGDSPAVAWSDVPQDRMQGAMRARRGRQAKQEDPGRDDLPHQPPQDDLPPRRSPQYPDPQYYCPQPFEPAPAQPMFDFLHGASSYEIGGSS</sequence>
<dbReference type="EMBL" id="JASCZI010001431">
    <property type="protein sequence ID" value="MED6114963.1"/>
    <property type="molecule type" value="Genomic_DNA"/>
</dbReference>
<dbReference type="PANTHER" id="PTHR46033:SF8">
    <property type="entry name" value="PROTEIN MAINTENANCE OF MERISTEMS-LIKE"/>
    <property type="match status" value="1"/>
</dbReference>
<feature type="region of interest" description="Disordered" evidence="1">
    <location>
        <begin position="227"/>
        <end position="285"/>
    </location>
</feature>
<organism evidence="2 3">
    <name type="scientific">Stylosanthes scabra</name>
    <dbReference type="NCBI Taxonomy" id="79078"/>
    <lineage>
        <taxon>Eukaryota</taxon>
        <taxon>Viridiplantae</taxon>
        <taxon>Streptophyta</taxon>
        <taxon>Embryophyta</taxon>
        <taxon>Tracheophyta</taxon>
        <taxon>Spermatophyta</taxon>
        <taxon>Magnoliopsida</taxon>
        <taxon>eudicotyledons</taxon>
        <taxon>Gunneridae</taxon>
        <taxon>Pentapetalae</taxon>
        <taxon>rosids</taxon>
        <taxon>fabids</taxon>
        <taxon>Fabales</taxon>
        <taxon>Fabaceae</taxon>
        <taxon>Papilionoideae</taxon>
        <taxon>50 kb inversion clade</taxon>
        <taxon>dalbergioids sensu lato</taxon>
        <taxon>Dalbergieae</taxon>
        <taxon>Pterocarpus clade</taxon>
        <taxon>Stylosanthes</taxon>
    </lineage>
</organism>
<evidence type="ECO:0008006" key="4">
    <source>
        <dbReference type="Google" id="ProtNLM"/>
    </source>
</evidence>
<keyword evidence="3" id="KW-1185">Reference proteome</keyword>
<name>A0ABU6QT40_9FABA</name>
<evidence type="ECO:0000256" key="1">
    <source>
        <dbReference type="SAM" id="MobiDB-lite"/>
    </source>
</evidence>
<protein>
    <recommendedName>
        <fullName evidence="4">Aminotransferase-like plant mobile domain-containing protein</fullName>
    </recommendedName>
</protein>